<evidence type="ECO:0000256" key="1">
    <source>
        <dbReference type="SAM" id="Coils"/>
    </source>
</evidence>
<protein>
    <submittedName>
        <fullName evidence="3">AAA family ATPase</fullName>
    </submittedName>
</protein>
<dbReference type="SUPFAM" id="SSF52540">
    <property type="entry name" value="P-loop containing nucleoside triphosphate hydrolases"/>
    <property type="match status" value="1"/>
</dbReference>
<organism evidence="3 4">
    <name type="scientific">Candidatus Mailhella merdigallinarum</name>
    <dbReference type="NCBI Taxonomy" id="2838658"/>
    <lineage>
        <taxon>Bacteria</taxon>
        <taxon>Pseudomonadati</taxon>
        <taxon>Thermodesulfobacteriota</taxon>
        <taxon>Desulfovibrionia</taxon>
        <taxon>Desulfovibrionales</taxon>
        <taxon>Desulfovibrionaceae</taxon>
        <taxon>Mailhella</taxon>
    </lineage>
</organism>
<dbReference type="Gene3D" id="3.40.50.300">
    <property type="entry name" value="P-loop containing nucleotide triphosphate hydrolases"/>
    <property type="match status" value="2"/>
</dbReference>
<sequence length="1350" mass="148220">MRIRAFHIDAFGVLSQVTVDDLPRGMGIFLGNNEAGKSTCLEFFRTVLTGYPAPRTKESRKSWASGGQNQGGSLHLETEDGAILRLSRRPGPAGGVPALFDAVGNPVDMAELDRLMGGVTREVYRSIYGFSLSELQSFESLDSEAVRNALYGASFGLGLRSPGAALARLENAMDEVFKPRGKTGTLNVALRRWEEVRVELREAEEEAARYDALASEREEAGEALAALRAEKTALEGERRDLERRLGVWKQWEEWRLAQARLERLEPVAETFPLDGPARLERLLDRREEARRRAAIARERAERLTATLADLTPDVRLLPLAPDIRALSERKSSCRNALIALPALRANLQRAEENLARQLALLGPDWDMERIRRMDRSLFVREELERRAMAIQAADTGVAALSSALERAVRDGEQAEHGVELARQALEALPEPVAELDAPARDTLRAGLLRVEEGERRLPEREKALAASRAEYGRALSYLRLRPDASPAQLQALAAAQEEALGLAEDVRSRAAVAADASREVQTARKDEEAAADRLNRLLTQEAELSGADRQALDKRRAALRRLRQSAALLHQEEERLADLGERHAAQEAAFPRPRANRPALAAGSVLSAIGAAMLIARLGLGVETIDIPALWTSLLSSPVPAWAGVASLPLWAAYLVLFVGVVCLAVGLPRSGPDRERCESQLEQLRSRRDTSAARLAELQGEVRALCEGLGLNPDALQAEAPDALDALDAQLDQEREQCAAGERIQQEKTLLQSELDAKRRRLQQREREHAAAESAVQDVQRRWHDYLVRLGVLNVPVPEAAQAFFARVESTRLARAAAASIEEEIRELRGRGPELVATAREILPSGALPPPPPVSAGDSLAADELEAVTAAVRRVLESCRQADARSEKRAAAAEALRAAEATAVRAGEACAAAESALREGRAERAALDAEWREYLGGLGLDLHLSPSTTREALDCMERCLAAETECTRLREETALQERERDALALPLADLLERAGRAPHLGLDREPDWLATLDIMQRDADNARRVDEERARVLAQAEEQAEELRAAEAAEADACRAVDELLGLGRADDPESFRRLAAVRDERDGLLRRCQDLEDALRLAAGDIPLASFLEEFAALDKGSLDVRSAEVGHRLEELREDEQRRAAAAAALDARLSDMTASRRLADLRARDASLEESARLLSREWSRLALARELLLDARRHYEKERQPEVIRAASDIFASITDGAWPLVSASLEDSSLRVVPPHGDPLPPDVLSRGAQEQLYLALRLAHIRSHARHAAALPVIMDDILVNFDPDRARRTMRALADLTAPADGGPGHQILFFTCHPGMAEQLRELVPDSALFSVDKGRIARVG</sequence>
<evidence type="ECO:0000313" key="3">
    <source>
        <dbReference type="EMBL" id="HJA07634.1"/>
    </source>
</evidence>
<dbReference type="InterPro" id="IPR027417">
    <property type="entry name" value="P-loop_NTPase"/>
</dbReference>
<name>A0A9D2KJ83_9BACT</name>
<evidence type="ECO:0000313" key="4">
    <source>
        <dbReference type="Proteomes" id="UP000824225"/>
    </source>
</evidence>
<proteinExistence type="predicted"/>
<dbReference type="Proteomes" id="UP000824225">
    <property type="component" value="Unassembled WGS sequence"/>
</dbReference>
<feature type="coiled-coil region" evidence="1">
    <location>
        <begin position="333"/>
        <end position="360"/>
    </location>
</feature>
<feature type="domain" description="YhaN AAA" evidence="2">
    <location>
        <begin position="1"/>
        <end position="206"/>
    </location>
</feature>
<feature type="coiled-coil region" evidence="1">
    <location>
        <begin position="1023"/>
        <end position="1096"/>
    </location>
</feature>
<dbReference type="PANTHER" id="PTHR41259">
    <property type="entry name" value="DOUBLE-STRAND BREAK REPAIR RAD50 ATPASE, PUTATIVE-RELATED"/>
    <property type="match status" value="1"/>
</dbReference>
<feature type="coiled-coil region" evidence="1">
    <location>
        <begin position="279"/>
        <end position="306"/>
    </location>
</feature>
<dbReference type="InterPro" id="IPR038734">
    <property type="entry name" value="YhaN_AAA"/>
</dbReference>
<gene>
    <name evidence="3" type="ORF">H9962_00365</name>
</gene>
<dbReference type="Pfam" id="PF13514">
    <property type="entry name" value="AAA_27"/>
    <property type="match status" value="1"/>
</dbReference>
<dbReference type="PANTHER" id="PTHR41259:SF1">
    <property type="entry name" value="DOUBLE-STRAND BREAK REPAIR RAD50 ATPASE, PUTATIVE-RELATED"/>
    <property type="match status" value="1"/>
</dbReference>
<keyword evidence="1" id="KW-0175">Coiled coil</keyword>
<dbReference type="EMBL" id="DXAN01000001">
    <property type="protein sequence ID" value="HJA07634.1"/>
    <property type="molecule type" value="Genomic_DNA"/>
</dbReference>
<feature type="coiled-coil region" evidence="1">
    <location>
        <begin position="186"/>
        <end position="244"/>
    </location>
</feature>
<accession>A0A9D2KJ83</accession>
<feature type="coiled-coil region" evidence="1">
    <location>
        <begin position="675"/>
        <end position="783"/>
    </location>
</feature>
<comment type="caution">
    <text evidence="3">The sequence shown here is derived from an EMBL/GenBank/DDBJ whole genome shotgun (WGS) entry which is preliminary data.</text>
</comment>
<reference evidence="3" key="2">
    <citation type="submission" date="2021-04" db="EMBL/GenBank/DDBJ databases">
        <authorList>
            <person name="Gilroy R."/>
        </authorList>
    </citation>
    <scope>NUCLEOTIDE SEQUENCE</scope>
    <source>
        <strain evidence="3">CHK186-16707</strain>
    </source>
</reference>
<evidence type="ECO:0000259" key="2">
    <source>
        <dbReference type="Pfam" id="PF13514"/>
    </source>
</evidence>
<reference evidence="3" key="1">
    <citation type="journal article" date="2021" name="PeerJ">
        <title>Extensive microbial diversity within the chicken gut microbiome revealed by metagenomics and culture.</title>
        <authorList>
            <person name="Gilroy R."/>
            <person name="Ravi A."/>
            <person name="Getino M."/>
            <person name="Pursley I."/>
            <person name="Horton D.L."/>
            <person name="Alikhan N.F."/>
            <person name="Baker D."/>
            <person name="Gharbi K."/>
            <person name="Hall N."/>
            <person name="Watson M."/>
            <person name="Adriaenssens E.M."/>
            <person name="Foster-Nyarko E."/>
            <person name="Jarju S."/>
            <person name="Secka A."/>
            <person name="Antonio M."/>
            <person name="Oren A."/>
            <person name="Chaudhuri R.R."/>
            <person name="La Ragione R."/>
            <person name="Hildebrand F."/>
            <person name="Pallen M.J."/>
        </authorList>
    </citation>
    <scope>NUCLEOTIDE SEQUENCE</scope>
    <source>
        <strain evidence="3">CHK186-16707</strain>
    </source>
</reference>